<geneLocation type="plasmid" evidence="1">
    <name>pJB37</name>
</geneLocation>
<sequence>MSFSVTLGILFLAFAIYWGCDYVERRRAGGDVAGTRSSTP</sequence>
<evidence type="ECO:0000313" key="1">
    <source>
        <dbReference type="EMBL" id="ARD70275.1"/>
    </source>
</evidence>
<keyword evidence="1" id="KW-0614">Plasmid</keyword>
<dbReference type="RefSeq" id="WP_021018429.1">
    <property type="nucleotide sequence ID" value="NZ_OR682658.1"/>
</dbReference>
<dbReference type="EMBL" id="KY494864">
    <property type="protein sequence ID" value="ARD70275.1"/>
    <property type="molecule type" value="Genomic_DNA"/>
</dbReference>
<accession>A0A1V0M5V2</accession>
<proteinExistence type="predicted"/>
<protein>
    <submittedName>
        <fullName evidence="1">Uncharacterized protein</fullName>
    </submittedName>
</protein>
<dbReference type="AlphaFoldDB" id="A0A1V0M5V2"/>
<organism evidence="1">
    <name type="scientific">Pseudomonas aeruginosa</name>
    <dbReference type="NCBI Taxonomy" id="287"/>
    <lineage>
        <taxon>Bacteria</taxon>
        <taxon>Pseudomonadati</taxon>
        <taxon>Pseudomonadota</taxon>
        <taxon>Gammaproteobacteria</taxon>
        <taxon>Pseudomonadales</taxon>
        <taxon>Pseudomonadaceae</taxon>
        <taxon>Pseudomonas</taxon>
    </lineage>
</organism>
<reference evidence="1" key="1">
    <citation type="submission" date="2017-01" db="EMBL/GenBank/DDBJ databases">
        <title>Complete nucleotide sequence of an IncP-2 blaVIM-2-harboring megaplasmid from Pseudomonas aeruginosa.</title>
        <authorList>
            <person name="Botelho J."/>
            <person name="Grosso F."/>
            <person name="Mabrouk A."/>
            <person name="Peixe L."/>
        </authorList>
    </citation>
    <scope>NUCLEOTIDE SEQUENCE</scope>
    <source>
        <strain evidence="1">FFUP_PS_37</strain>
        <plasmid evidence="1">pJB37</plasmid>
    </source>
</reference>
<name>A0A1V0M5V2_PSEAI</name>